<dbReference type="GO" id="GO:0048038">
    <property type="term" value="F:quinone binding"/>
    <property type="evidence" value="ECO:0007669"/>
    <property type="project" value="UniProtKB-KW"/>
</dbReference>
<evidence type="ECO:0000256" key="9">
    <source>
        <dbReference type="ARBA" id="ARBA00023136"/>
    </source>
</evidence>
<dbReference type="EMBL" id="CP042433">
    <property type="protein sequence ID" value="QEC57688.1"/>
    <property type="molecule type" value="Genomic_DNA"/>
</dbReference>
<dbReference type="Pfam" id="PF07884">
    <property type="entry name" value="VKOR"/>
    <property type="match status" value="1"/>
</dbReference>
<evidence type="ECO:0000259" key="13">
    <source>
        <dbReference type="SMART" id="SM00756"/>
    </source>
</evidence>
<keyword evidence="7 12" id="KW-1133">Transmembrane helix</keyword>
<evidence type="ECO:0000313" key="15">
    <source>
        <dbReference type="Proteomes" id="UP000321204"/>
    </source>
</evidence>
<feature type="transmembrane region" description="Helical" evidence="12">
    <location>
        <begin position="109"/>
        <end position="129"/>
    </location>
</feature>
<dbReference type="PANTHER" id="PTHR13887">
    <property type="entry name" value="GLUTATHIONE S-TRANSFERASE KAPPA"/>
    <property type="match status" value="1"/>
</dbReference>
<keyword evidence="11" id="KW-0676">Redox-active center</keyword>
<organism evidence="14 15">
    <name type="scientific">Flavisolibacter ginsenosidimutans</name>
    <dbReference type="NCBI Taxonomy" id="661481"/>
    <lineage>
        <taxon>Bacteria</taxon>
        <taxon>Pseudomonadati</taxon>
        <taxon>Bacteroidota</taxon>
        <taxon>Chitinophagia</taxon>
        <taxon>Chitinophagales</taxon>
        <taxon>Chitinophagaceae</taxon>
        <taxon>Flavisolibacter</taxon>
    </lineage>
</organism>
<evidence type="ECO:0000256" key="5">
    <source>
        <dbReference type="ARBA" id="ARBA00022719"/>
    </source>
</evidence>
<dbReference type="Pfam" id="PF13462">
    <property type="entry name" value="Thioredoxin_4"/>
    <property type="match status" value="1"/>
</dbReference>
<proteinExistence type="inferred from homology"/>
<dbReference type="Proteomes" id="UP000321204">
    <property type="component" value="Chromosome"/>
</dbReference>
<evidence type="ECO:0000256" key="10">
    <source>
        <dbReference type="ARBA" id="ARBA00023157"/>
    </source>
</evidence>
<comment type="subcellular location">
    <subcellularLocation>
        <location evidence="1">Membrane</location>
        <topology evidence="1">Multi-pass membrane protein</topology>
    </subcellularLocation>
</comment>
<dbReference type="InterPro" id="IPR038354">
    <property type="entry name" value="VKOR_sf"/>
</dbReference>
<dbReference type="SUPFAM" id="SSF52833">
    <property type="entry name" value="Thioredoxin-like"/>
    <property type="match status" value="1"/>
</dbReference>
<feature type="transmembrane region" description="Helical" evidence="12">
    <location>
        <begin position="141"/>
        <end position="164"/>
    </location>
</feature>
<keyword evidence="4 12" id="KW-0812">Transmembrane</keyword>
<evidence type="ECO:0000256" key="6">
    <source>
        <dbReference type="ARBA" id="ARBA00022729"/>
    </source>
</evidence>
<feature type="domain" description="Vitamin K epoxide reductase" evidence="13">
    <location>
        <begin position="16"/>
        <end position="156"/>
    </location>
</feature>
<dbReference type="AlphaFoldDB" id="A0A5B8UM96"/>
<dbReference type="OrthoDB" id="117402at2"/>
<gene>
    <name evidence="14" type="ORF">FSB75_17855</name>
</gene>
<evidence type="ECO:0000256" key="1">
    <source>
        <dbReference type="ARBA" id="ARBA00004141"/>
    </source>
</evidence>
<comment type="similarity">
    <text evidence="3">Belongs to the VKOR family.</text>
</comment>
<evidence type="ECO:0000256" key="7">
    <source>
        <dbReference type="ARBA" id="ARBA00022989"/>
    </source>
</evidence>
<dbReference type="Gene3D" id="3.40.30.10">
    <property type="entry name" value="Glutaredoxin"/>
    <property type="match status" value="1"/>
</dbReference>
<reference evidence="14 15" key="1">
    <citation type="journal article" date="2015" name="Int. J. Syst. Evol. Microbiol.">
        <title>Flavisolibacter ginsenosidimutans sp. nov., with ginsenoside-converting activity isolated from soil used for cultivating ginseng.</title>
        <authorList>
            <person name="Zhao Y."/>
            <person name="Liu Q."/>
            <person name="Kang M.S."/>
            <person name="Jin F."/>
            <person name="Yu H."/>
            <person name="Im W.T."/>
        </authorList>
    </citation>
    <scope>NUCLEOTIDE SEQUENCE [LARGE SCALE GENOMIC DNA]</scope>
    <source>
        <strain evidence="14 15">Gsoil 636</strain>
    </source>
</reference>
<dbReference type="InterPro" id="IPR012336">
    <property type="entry name" value="Thioredoxin-like_fold"/>
</dbReference>
<dbReference type="SMART" id="SM00756">
    <property type="entry name" value="VKc"/>
    <property type="match status" value="1"/>
</dbReference>
<name>A0A5B8UM96_9BACT</name>
<keyword evidence="15" id="KW-1185">Reference proteome</keyword>
<feature type="transmembrane region" description="Helical" evidence="12">
    <location>
        <begin position="185"/>
        <end position="205"/>
    </location>
</feature>
<dbReference type="GO" id="GO:0016491">
    <property type="term" value="F:oxidoreductase activity"/>
    <property type="evidence" value="ECO:0007669"/>
    <property type="project" value="UniProtKB-KW"/>
</dbReference>
<sequence length="413" mass="45777">MEQTIPYPYKSDSKRYQFLKRLFAALLFIGLGLSSYLFYRHAVGSAGKVDVCSALFGKGCDGALNSSVGTQLGLPLAGWGIIYYCLQIALWAWPSFLGKPLKVNTAVPVLLLCSLAGIGSISLLAIMLFEHSLFCPVCVLIHFTNLLLFVCATQITGYSLPVFFTTARQELKSLFNYRSEKRAAIKSWFGIGTFLLLAFCLYTALQIISDKAAALDPQKIITQFEETPRQSVPVDNSDPVFGSSNSSIQIIVFSDFECSSCRGFSRVLYQLKKKYKGQFSVVFKHFPLGSCNPVVTKNIHPKACEAALAAEAARQQGKFWQYHDVLFFYDLSKTNVPYATLAAKLHLDSAKFEEARNGEAAKREVGRAIAEGLRLKIDGTPAVYLNGRPVNDFRLQPMEVLFDHILAQQSAPH</sequence>
<dbReference type="GO" id="GO:0016020">
    <property type="term" value="C:membrane"/>
    <property type="evidence" value="ECO:0007669"/>
    <property type="project" value="UniProtKB-SubCell"/>
</dbReference>
<keyword evidence="6" id="KW-0732">Signal</keyword>
<evidence type="ECO:0000256" key="11">
    <source>
        <dbReference type="ARBA" id="ARBA00023284"/>
    </source>
</evidence>
<protein>
    <recommendedName>
        <fullName evidence="13">Vitamin K epoxide reductase domain-containing protein</fullName>
    </recommendedName>
</protein>
<dbReference type="CDD" id="cd02972">
    <property type="entry name" value="DsbA_family"/>
    <property type="match status" value="1"/>
</dbReference>
<dbReference type="RefSeq" id="WP_146790272.1">
    <property type="nucleotide sequence ID" value="NZ_BAABIO010000003.1"/>
</dbReference>
<keyword evidence="8" id="KW-0560">Oxidoreductase</keyword>
<keyword evidence="10" id="KW-1015">Disulfide bond</keyword>
<keyword evidence="5" id="KW-0874">Quinone</keyword>
<keyword evidence="9 12" id="KW-0472">Membrane</keyword>
<dbReference type="InterPro" id="IPR036249">
    <property type="entry name" value="Thioredoxin-like_sf"/>
</dbReference>
<dbReference type="Gene3D" id="1.20.1440.130">
    <property type="entry name" value="VKOR domain"/>
    <property type="match status" value="1"/>
</dbReference>
<comment type="similarity">
    <text evidence="2">Belongs to the thioredoxin family. DsbA subfamily.</text>
</comment>
<accession>A0A5B8UM96</accession>
<evidence type="ECO:0000313" key="14">
    <source>
        <dbReference type="EMBL" id="QEC57688.1"/>
    </source>
</evidence>
<evidence type="ECO:0000256" key="4">
    <source>
        <dbReference type="ARBA" id="ARBA00022692"/>
    </source>
</evidence>
<evidence type="ECO:0000256" key="2">
    <source>
        <dbReference type="ARBA" id="ARBA00005791"/>
    </source>
</evidence>
<feature type="transmembrane region" description="Helical" evidence="12">
    <location>
        <begin position="76"/>
        <end position="97"/>
    </location>
</feature>
<dbReference type="InterPro" id="IPR012932">
    <property type="entry name" value="VKOR"/>
</dbReference>
<feature type="transmembrane region" description="Helical" evidence="12">
    <location>
        <begin position="21"/>
        <end position="39"/>
    </location>
</feature>
<dbReference type="PANTHER" id="PTHR13887:SF14">
    <property type="entry name" value="DISULFIDE BOND FORMATION PROTEIN D"/>
    <property type="match status" value="1"/>
</dbReference>
<evidence type="ECO:0000256" key="3">
    <source>
        <dbReference type="ARBA" id="ARBA00006214"/>
    </source>
</evidence>
<evidence type="ECO:0000256" key="8">
    <source>
        <dbReference type="ARBA" id="ARBA00023002"/>
    </source>
</evidence>
<dbReference type="KEGG" id="fgg:FSB75_17855"/>
<evidence type="ECO:0000256" key="12">
    <source>
        <dbReference type="SAM" id="Phobius"/>
    </source>
</evidence>